<evidence type="ECO:0000313" key="3">
    <source>
        <dbReference type="Proteomes" id="UP000714275"/>
    </source>
</evidence>
<dbReference type="AlphaFoldDB" id="A0A9P6ZU31"/>
<keyword evidence="1" id="KW-0472">Membrane</keyword>
<feature type="transmembrane region" description="Helical" evidence="1">
    <location>
        <begin position="27"/>
        <end position="46"/>
    </location>
</feature>
<organism evidence="2 3">
    <name type="scientific">Suillus placidus</name>
    <dbReference type="NCBI Taxonomy" id="48579"/>
    <lineage>
        <taxon>Eukaryota</taxon>
        <taxon>Fungi</taxon>
        <taxon>Dikarya</taxon>
        <taxon>Basidiomycota</taxon>
        <taxon>Agaricomycotina</taxon>
        <taxon>Agaricomycetes</taxon>
        <taxon>Agaricomycetidae</taxon>
        <taxon>Boletales</taxon>
        <taxon>Suillineae</taxon>
        <taxon>Suillaceae</taxon>
        <taxon>Suillus</taxon>
    </lineage>
</organism>
<feature type="transmembrane region" description="Helical" evidence="1">
    <location>
        <begin position="53"/>
        <end position="73"/>
    </location>
</feature>
<keyword evidence="3" id="KW-1185">Reference proteome</keyword>
<dbReference type="EMBL" id="JABBWD010000024">
    <property type="protein sequence ID" value="KAG1776809.1"/>
    <property type="molecule type" value="Genomic_DNA"/>
</dbReference>
<protein>
    <submittedName>
        <fullName evidence="2">Uncharacterized protein</fullName>
    </submittedName>
</protein>
<name>A0A9P6ZU31_9AGAM</name>
<proteinExistence type="predicted"/>
<accession>A0A9P6ZU31</accession>
<gene>
    <name evidence="2" type="ORF">EV702DRAFT_313903</name>
</gene>
<keyword evidence="1" id="KW-0812">Transmembrane</keyword>
<keyword evidence="1" id="KW-1133">Transmembrane helix</keyword>
<reference evidence="2" key="1">
    <citation type="journal article" date="2020" name="New Phytol.">
        <title>Comparative genomics reveals dynamic genome evolution in host specialist ectomycorrhizal fungi.</title>
        <authorList>
            <person name="Lofgren L.A."/>
            <person name="Nguyen N.H."/>
            <person name="Vilgalys R."/>
            <person name="Ruytinx J."/>
            <person name="Liao H.L."/>
            <person name="Branco S."/>
            <person name="Kuo A."/>
            <person name="LaButti K."/>
            <person name="Lipzen A."/>
            <person name="Andreopoulos W."/>
            <person name="Pangilinan J."/>
            <person name="Riley R."/>
            <person name="Hundley H."/>
            <person name="Na H."/>
            <person name="Barry K."/>
            <person name="Grigoriev I.V."/>
            <person name="Stajich J.E."/>
            <person name="Kennedy P.G."/>
        </authorList>
    </citation>
    <scope>NUCLEOTIDE SEQUENCE</scope>
    <source>
        <strain evidence="2">DOB743</strain>
    </source>
</reference>
<evidence type="ECO:0000313" key="2">
    <source>
        <dbReference type="EMBL" id="KAG1776809.1"/>
    </source>
</evidence>
<dbReference type="Proteomes" id="UP000714275">
    <property type="component" value="Unassembled WGS sequence"/>
</dbReference>
<evidence type="ECO:0000256" key="1">
    <source>
        <dbReference type="SAM" id="Phobius"/>
    </source>
</evidence>
<comment type="caution">
    <text evidence="2">The sequence shown here is derived from an EMBL/GenBank/DDBJ whole genome shotgun (WGS) entry which is preliminary data.</text>
</comment>
<sequence>MALLLVVYAFHFPPFLCCILFFYLSDTISFLLVSFHLLALSLSLFLSPLSISFPLGCSCVFSGFLSLIFYIYLYSISALSCHFPRFL</sequence>